<dbReference type="EMBL" id="VXIS01000146">
    <property type="protein sequence ID" value="KAA8901296.1"/>
    <property type="molecule type" value="Genomic_DNA"/>
</dbReference>
<keyword evidence="3" id="KW-1185">Reference proteome</keyword>
<organism evidence="2 3">
    <name type="scientific">Sphaerosporella brunnea</name>
    <dbReference type="NCBI Taxonomy" id="1250544"/>
    <lineage>
        <taxon>Eukaryota</taxon>
        <taxon>Fungi</taxon>
        <taxon>Dikarya</taxon>
        <taxon>Ascomycota</taxon>
        <taxon>Pezizomycotina</taxon>
        <taxon>Pezizomycetes</taxon>
        <taxon>Pezizales</taxon>
        <taxon>Pyronemataceae</taxon>
        <taxon>Sphaerosporella</taxon>
    </lineage>
</organism>
<reference evidence="2 3" key="1">
    <citation type="submission" date="2019-09" db="EMBL/GenBank/DDBJ databases">
        <title>Draft genome of the ectomycorrhizal ascomycete Sphaerosporella brunnea.</title>
        <authorList>
            <consortium name="DOE Joint Genome Institute"/>
            <person name="Benucci G.M."/>
            <person name="Marozzi G."/>
            <person name="Antonielli L."/>
            <person name="Sanchez S."/>
            <person name="Marco P."/>
            <person name="Wang X."/>
            <person name="Falini L.B."/>
            <person name="Barry K."/>
            <person name="Haridas S."/>
            <person name="Lipzen A."/>
            <person name="Labutti K."/>
            <person name="Grigoriev I.V."/>
            <person name="Murat C."/>
            <person name="Martin F."/>
            <person name="Albertini E."/>
            <person name="Donnini D."/>
            <person name="Bonito G."/>
        </authorList>
    </citation>
    <scope>NUCLEOTIDE SEQUENCE [LARGE SCALE GENOMIC DNA]</scope>
    <source>
        <strain evidence="2 3">Sb_GMNB300</strain>
    </source>
</reference>
<dbReference type="InParanoid" id="A0A5J5ESI4"/>
<proteinExistence type="predicted"/>
<feature type="region of interest" description="Disordered" evidence="1">
    <location>
        <begin position="110"/>
        <end position="138"/>
    </location>
</feature>
<sequence length="167" mass="17832">MKGCLGEATTDPRAFLAVAGLSSVAVPQVSACGPNLQQQDPAVCGWKRWGGSRRGSGGVVGVLWRRGGGGGVVGSGKVVGPGVGTTHGTSLDLPLTPPVWSLECQAIDKRDNTPPKCQRPKRTKSGNSQRRAQRPLMMKKSTIKSSLLVFRRRRREVCLLPTQPKLH</sequence>
<gene>
    <name evidence="2" type="ORF">FN846DRAFT_957481</name>
</gene>
<evidence type="ECO:0000313" key="2">
    <source>
        <dbReference type="EMBL" id="KAA8901296.1"/>
    </source>
</evidence>
<evidence type="ECO:0000256" key="1">
    <source>
        <dbReference type="SAM" id="MobiDB-lite"/>
    </source>
</evidence>
<name>A0A5J5ESI4_9PEZI</name>
<evidence type="ECO:0000313" key="3">
    <source>
        <dbReference type="Proteomes" id="UP000326924"/>
    </source>
</evidence>
<accession>A0A5J5ESI4</accession>
<dbReference type="Proteomes" id="UP000326924">
    <property type="component" value="Unassembled WGS sequence"/>
</dbReference>
<dbReference type="AlphaFoldDB" id="A0A5J5ESI4"/>
<comment type="caution">
    <text evidence="2">The sequence shown here is derived from an EMBL/GenBank/DDBJ whole genome shotgun (WGS) entry which is preliminary data.</text>
</comment>
<protein>
    <submittedName>
        <fullName evidence="2">Uncharacterized protein</fullName>
    </submittedName>
</protein>